<reference evidence="3" key="1">
    <citation type="journal article" date="2019" name="Int. J. Syst. Evol. Microbiol.">
        <title>The Global Catalogue of Microorganisms (GCM) 10K type strain sequencing project: providing services to taxonomists for standard genome sequencing and annotation.</title>
        <authorList>
            <consortium name="The Broad Institute Genomics Platform"/>
            <consortium name="The Broad Institute Genome Sequencing Center for Infectious Disease"/>
            <person name="Wu L."/>
            <person name="Ma J."/>
        </authorList>
    </citation>
    <scope>NUCLEOTIDE SEQUENCE [LARGE SCALE GENOMIC DNA]</scope>
    <source>
        <strain evidence="3">CGMCC 1.12749</strain>
    </source>
</reference>
<comment type="caution">
    <text evidence="2">The sequence shown here is derived from an EMBL/GenBank/DDBJ whole genome shotgun (WGS) entry which is preliminary data.</text>
</comment>
<dbReference type="SUPFAM" id="SSF55729">
    <property type="entry name" value="Acyl-CoA N-acyltransferases (Nat)"/>
    <property type="match status" value="1"/>
</dbReference>
<evidence type="ECO:0000259" key="1">
    <source>
        <dbReference type="Pfam" id="PF13480"/>
    </source>
</evidence>
<dbReference type="Proteomes" id="UP000634043">
    <property type="component" value="Unassembled WGS sequence"/>
</dbReference>
<evidence type="ECO:0000313" key="2">
    <source>
        <dbReference type="EMBL" id="GGG28302.1"/>
    </source>
</evidence>
<name>A0ABQ1WG35_9BACT</name>
<organism evidence="2 3">
    <name type="scientific">Pontibacter amylolyticus</name>
    <dbReference type="NCBI Taxonomy" id="1424080"/>
    <lineage>
        <taxon>Bacteria</taxon>
        <taxon>Pseudomonadati</taxon>
        <taxon>Bacteroidota</taxon>
        <taxon>Cytophagia</taxon>
        <taxon>Cytophagales</taxon>
        <taxon>Hymenobacteraceae</taxon>
        <taxon>Pontibacter</taxon>
    </lineage>
</organism>
<accession>A0ABQ1WG35</accession>
<dbReference type="EMBL" id="BMFP01000007">
    <property type="protein sequence ID" value="GGG28302.1"/>
    <property type="molecule type" value="Genomic_DNA"/>
</dbReference>
<feature type="domain" description="BioF2-like acetyltransferase" evidence="1">
    <location>
        <begin position="200"/>
        <end position="343"/>
    </location>
</feature>
<dbReference type="InterPro" id="IPR038740">
    <property type="entry name" value="BioF2-like_GNAT_dom"/>
</dbReference>
<evidence type="ECO:0000313" key="3">
    <source>
        <dbReference type="Proteomes" id="UP000634043"/>
    </source>
</evidence>
<protein>
    <recommendedName>
        <fullName evidence="1">BioF2-like acetyltransferase domain-containing protein</fullName>
    </recommendedName>
</protein>
<dbReference type="InterPro" id="IPR016181">
    <property type="entry name" value="Acyl_CoA_acyltransferase"/>
</dbReference>
<gene>
    <name evidence="2" type="ORF">GCM10011323_34630</name>
</gene>
<dbReference type="Pfam" id="PF13480">
    <property type="entry name" value="Acetyltransf_6"/>
    <property type="match status" value="1"/>
</dbReference>
<keyword evidence="3" id="KW-1185">Reference proteome</keyword>
<sequence length="577" mass="66383">MVNYHYTDLKGNMSITYLSTDMLPKAAVVQPSMSLKLTTGEKSLNLLNDPEFLSSWDILYKECPWGTVFQSKEFVASWYRLYCKDFISIMVRAEFDGKLVGLLTLTKNKSSKGIKFAGLDAAEYQTWLATPAMGESFINEALIELQNEYPKDDIRFINIPPQTPLDWVRVNEKWKQHCILESLTRPLMDLSNPAISNVFRKKQFREKTNRLKRLGNVVFEKVTDLERFSSLIDELIVHSEFRKGAKFNFFQFETDPRGKQFLIELFREGILHTTILWLDDKIIASIAAPTGKKWAHLASLNTHSPIYARYSPGLINFIMLGQLLTEEGMHIFDLTPGGDSYKERLATSKDQVHTLRISSAFKTKVKKAIIDPVFKVLKSKLREKGITPRHLKYKGIKFKQRVILLSRLGLKAGSVSFNYLIFGVPKRLGIYEHIMGDPIDYSYSLNVNNIKSLLSYNPQQGLSTRWDFLEDAMKRFESGEHVYSITYSGELVCCVWHNPLINYKGLHKSLKDSTFVLRLVYIHPNHIKQIHNILTSIALATNDKHYLGQSIIFLVEDRNKSLLQYLNISSFISTHKL</sequence>
<proteinExistence type="predicted"/>